<evidence type="ECO:0000313" key="6">
    <source>
        <dbReference type="Proteomes" id="UP000076154"/>
    </source>
</evidence>
<dbReference type="InterPro" id="IPR020003">
    <property type="entry name" value="ATPase_a/bsu_AS"/>
</dbReference>
<keyword evidence="3" id="KW-0479">Metal-binding</keyword>
<dbReference type="InterPro" id="IPR013087">
    <property type="entry name" value="Znf_C2H2_type"/>
</dbReference>
<reference evidence="5" key="1">
    <citation type="submission" date="2018-04" db="EMBL/GenBank/DDBJ databases">
        <title>Whole genome sequencing of Hypsizygus marmoreus.</title>
        <authorList>
            <person name="Choi I.-G."/>
            <person name="Min B."/>
            <person name="Kim J.-G."/>
            <person name="Kim S."/>
            <person name="Oh Y.-L."/>
            <person name="Kong W.-S."/>
            <person name="Park H."/>
            <person name="Jeong J."/>
            <person name="Song E.-S."/>
        </authorList>
    </citation>
    <scope>NUCLEOTIDE SEQUENCE [LARGE SCALE GENOMIC DNA]</scope>
    <source>
        <strain evidence="5">51987-8</strain>
    </source>
</reference>
<evidence type="ECO:0000256" key="2">
    <source>
        <dbReference type="ARBA" id="ARBA00023065"/>
    </source>
</evidence>
<dbReference type="SMART" id="SM00355">
    <property type="entry name" value="ZnF_C2H2"/>
    <property type="match status" value="2"/>
</dbReference>
<accession>A0A369KDZ1</accession>
<dbReference type="PROSITE" id="PS00152">
    <property type="entry name" value="ATPASE_ALPHA_BETA"/>
    <property type="match status" value="1"/>
</dbReference>
<dbReference type="PROSITE" id="PS50157">
    <property type="entry name" value="ZINC_FINGER_C2H2_2"/>
    <property type="match status" value="1"/>
</dbReference>
<evidence type="ECO:0000313" key="5">
    <source>
        <dbReference type="EMBL" id="RDB29944.1"/>
    </source>
</evidence>
<evidence type="ECO:0000259" key="4">
    <source>
        <dbReference type="PROSITE" id="PS50157"/>
    </source>
</evidence>
<organism evidence="5 6">
    <name type="scientific">Hypsizygus marmoreus</name>
    <name type="common">White beech mushroom</name>
    <name type="synonym">Agaricus marmoreus</name>
    <dbReference type="NCBI Taxonomy" id="39966"/>
    <lineage>
        <taxon>Eukaryota</taxon>
        <taxon>Fungi</taxon>
        <taxon>Dikarya</taxon>
        <taxon>Basidiomycota</taxon>
        <taxon>Agaricomycotina</taxon>
        <taxon>Agaricomycetes</taxon>
        <taxon>Agaricomycetidae</taxon>
        <taxon>Agaricales</taxon>
        <taxon>Tricholomatineae</taxon>
        <taxon>Lyophyllaceae</taxon>
        <taxon>Hypsizygus</taxon>
    </lineage>
</organism>
<sequence>MPTFAPEKFIFGCPACPGKFESHKGLQQHIRRVHRQQKNIPCPVADQMRCPFTTTSEALARDHYRSVHGHTAKPQAPVAQLPALQLPVSQPSVTHPFIKCPRAREGCKFIGNSGSVVEKHCHAMHGSLSVPRAEIPSLWHLQNDKCPPPKETLAALRANAGEVANPLQVGMYNHPLMARSSMPAASTLRPPSTTRKAGAPHVNVMHPPVNAMPSTSRVSSGKQQAYPPPIRAWEGFSL</sequence>
<keyword evidence="6" id="KW-1185">Reference proteome</keyword>
<dbReference type="EMBL" id="LUEZ02000009">
    <property type="protein sequence ID" value="RDB29944.1"/>
    <property type="molecule type" value="Genomic_DNA"/>
</dbReference>
<protein>
    <recommendedName>
        <fullName evidence="4">C2H2-type domain-containing protein</fullName>
    </recommendedName>
</protein>
<evidence type="ECO:0000256" key="3">
    <source>
        <dbReference type="PROSITE-ProRule" id="PRU00042"/>
    </source>
</evidence>
<proteinExistence type="predicted"/>
<evidence type="ECO:0000256" key="1">
    <source>
        <dbReference type="ARBA" id="ARBA00022448"/>
    </source>
</evidence>
<keyword evidence="3" id="KW-0863">Zinc-finger</keyword>
<dbReference type="AlphaFoldDB" id="A0A369KDZ1"/>
<keyword evidence="3" id="KW-0862">Zinc</keyword>
<dbReference type="InParanoid" id="A0A369KDZ1"/>
<keyword evidence="1" id="KW-0813">Transport</keyword>
<name>A0A369KDZ1_HYPMA</name>
<comment type="caution">
    <text evidence="5">The sequence shown here is derived from an EMBL/GenBank/DDBJ whole genome shotgun (WGS) entry which is preliminary data.</text>
</comment>
<dbReference type="Gene3D" id="3.30.160.60">
    <property type="entry name" value="Classic Zinc Finger"/>
    <property type="match status" value="1"/>
</dbReference>
<keyword evidence="2" id="KW-0406">Ion transport</keyword>
<feature type="domain" description="C2H2-type" evidence="4">
    <location>
        <begin position="11"/>
        <end position="39"/>
    </location>
</feature>
<dbReference type="Proteomes" id="UP000076154">
    <property type="component" value="Unassembled WGS sequence"/>
</dbReference>
<dbReference type="GO" id="GO:0005524">
    <property type="term" value="F:ATP binding"/>
    <property type="evidence" value="ECO:0007669"/>
    <property type="project" value="InterPro"/>
</dbReference>
<dbReference type="OrthoDB" id="6474028at2759"/>
<dbReference type="PROSITE" id="PS00028">
    <property type="entry name" value="ZINC_FINGER_C2H2_1"/>
    <property type="match status" value="1"/>
</dbReference>
<gene>
    <name evidence="5" type="ORF">Hypma_013917</name>
</gene>
<dbReference type="GO" id="GO:0008270">
    <property type="term" value="F:zinc ion binding"/>
    <property type="evidence" value="ECO:0007669"/>
    <property type="project" value="UniProtKB-KW"/>
</dbReference>